<sequence>MSAREALVDAVAACLRGRLAEAAVFDAPPVRSTVPYAVVDEPVIGPWGTKSWVGYEARVAVGLWDEGERPVRLRAMLGEVEEAVAGLPPDMAGGWRVARVELVRSRLARGASDRWLARAEFVAWVWRADS</sequence>
<reference evidence="2" key="1">
    <citation type="submission" date="2017-09" db="EMBL/GenBank/DDBJ databases">
        <authorList>
            <person name="Feng G."/>
            <person name="Zhu H."/>
        </authorList>
    </citation>
    <scope>NUCLEOTIDE SEQUENCE [LARGE SCALE GENOMIC DNA]</scope>
    <source>
        <strain evidence="2">1PNM-20</strain>
    </source>
</reference>
<evidence type="ECO:0000313" key="2">
    <source>
        <dbReference type="Proteomes" id="UP000218151"/>
    </source>
</evidence>
<dbReference type="Proteomes" id="UP000218151">
    <property type="component" value="Unassembled WGS sequence"/>
</dbReference>
<proteinExistence type="predicted"/>
<evidence type="ECO:0000313" key="1">
    <source>
        <dbReference type="EMBL" id="PAX07006.1"/>
    </source>
</evidence>
<accession>A0A2A2SCL6</accession>
<dbReference type="Pfam" id="PF11367">
    <property type="entry name" value="Tail_completion_gp17"/>
    <property type="match status" value="1"/>
</dbReference>
<dbReference type="AlphaFoldDB" id="A0A2A2SCL6"/>
<dbReference type="Gene3D" id="3.30.2000.30">
    <property type="match status" value="1"/>
</dbReference>
<dbReference type="InterPro" id="IPR053745">
    <property type="entry name" value="Viral_Tail_Comp_sf"/>
</dbReference>
<evidence type="ECO:0008006" key="3">
    <source>
        <dbReference type="Google" id="ProtNLM"/>
    </source>
</evidence>
<dbReference type="RefSeq" id="WP_095998830.1">
    <property type="nucleotide sequence ID" value="NZ_NSLI01000004.1"/>
</dbReference>
<dbReference type="OrthoDB" id="7450850at2"/>
<gene>
    <name evidence="1" type="ORF">CKY28_13160</name>
</gene>
<dbReference type="EMBL" id="NSLI01000004">
    <property type="protein sequence ID" value="PAX07006.1"/>
    <property type="molecule type" value="Genomic_DNA"/>
</dbReference>
<comment type="caution">
    <text evidence="1">The sequence shown here is derived from an EMBL/GenBank/DDBJ whole genome shotgun (WGS) entry which is preliminary data.</text>
</comment>
<keyword evidence="2" id="KW-1185">Reference proteome</keyword>
<dbReference type="InterPro" id="IPR021508">
    <property type="entry name" value="Gp17-like"/>
</dbReference>
<name>A0A2A2SCL6_9SPHN</name>
<protein>
    <recommendedName>
        <fullName evidence="3">DUF3168 domain-containing protein</fullName>
    </recommendedName>
</protein>
<organism evidence="1 2">
    <name type="scientific">Sphingomonas lenta</name>
    <dbReference type="NCBI Taxonomy" id="1141887"/>
    <lineage>
        <taxon>Bacteria</taxon>
        <taxon>Pseudomonadati</taxon>
        <taxon>Pseudomonadota</taxon>
        <taxon>Alphaproteobacteria</taxon>
        <taxon>Sphingomonadales</taxon>
        <taxon>Sphingomonadaceae</taxon>
        <taxon>Sphingomonas</taxon>
    </lineage>
</organism>